<reference evidence="1" key="1">
    <citation type="journal article" date="2020" name="Nature">
        <title>Giant virus diversity and host interactions through global metagenomics.</title>
        <authorList>
            <person name="Schulz F."/>
            <person name="Roux S."/>
            <person name="Paez-Espino D."/>
            <person name="Jungbluth S."/>
            <person name="Walsh D.A."/>
            <person name="Denef V.J."/>
            <person name="McMahon K.D."/>
            <person name="Konstantinidis K.T."/>
            <person name="Eloe-Fadrosh E.A."/>
            <person name="Kyrpides N.C."/>
            <person name="Woyke T."/>
        </authorList>
    </citation>
    <scope>NUCLEOTIDE SEQUENCE</scope>
    <source>
        <strain evidence="1">GVMAG-S-1101169-75</strain>
    </source>
</reference>
<dbReference type="AlphaFoldDB" id="A0A6C0K1U4"/>
<dbReference type="Pfam" id="PF20102">
    <property type="entry name" value="DUF6492"/>
    <property type="match status" value="1"/>
</dbReference>
<proteinExistence type="predicted"/>
<evidence type="ECO:0008006" key="2">
    <source>
        <dbReference type="Google" id="ProtNLM"/>
    </source>
</evidence>
<accession>A0A6C0K1U4</accession>
<evidence type="ECO:0000313" key="1">
    <source>
        <dbReference type="EMBL" id="QHU11543.1"/>
    </source>
</evidence>
<dbReference type="EMBL" id="MN740786">
    <property type="protein sequence ID" value="QHU11543.1"/>
    <property type="molecule type" value="Genomic_DNA"/>
</dbReference>
<sequence>MFFDVVIPLGPNDVQKIYRQVKATRKHVIGLRNIYIITSSKTLLLPIEGVTVIPENDFPFHMKDIAQRLSPSKRNGWYLQQLLKMYAGIVIPNLTGEPMDRYLIIDADTVFLRPVSFVDAEDRCLYNWSGEDEGQYIDHMKRLYPELGRTVLGKSGICHHMMIETAFMQELMEKVEKHAGNGKFFWEIFLEKVDPVHYEGSGASEYEIYFHYVFRFHPESVALRGLHWANKHGDFKMEDADRSLDYVSTHWWFPPALKRPFVSTSRMTRRLRQ</sequence>
<organism evidence="1">
    <name type="scientific">viral metagenome</name>
    <dbReference type="NCBI Taxonomy" id="1070528"/>
    <lineage>
        <taxon>unclassified sequences</taxon>
        <taxon>metagenomes</taxon>
        <taxon>organismal metagenomes</taxon>
    </lineage>
</organism>
<protein>
    <recommendedName>
        <fullName evidence="2">Glycosyltransferase</fullName>
    </recommendedName>
</protein>
<dbReference type="InterPro" id="IPR045499">
    <property type="entry name" value="DUF6492"/>
</dbReference>
<name>A0A6C0K1U4_9ZZZZ</name>